<evidence type="ECO:0000313" key="3">
    <source>
        <dbReference type="Proteomes" id="UP001266305"/>
    </source>
</evidence>
<keyword evidence="3" id="KW-1185">Reference proteome</keyword>
<dbReference type="PANTHER" id="PTHR21013">
    <property type="entry name" value="ATP SYNTHASE MITOCHONDRIAL F1 COMPLEX ASSEMBLY FACTOR 2/ATP12 PROTEIN, MITOCHONDRIAL PRECURSOR"/>
    <property type="match status" value="1"/>
</dbReference>
<dbReference type="Proteomes" id="UP001266305">
    <property type="component" value="Unassembled WGS sequence"/>
</dbReference>
<comment type="caution">
    <text evidence="2">The sequence shown here is derived from an EMBL/GenBank/DDBJ whole genome shotgun (WGS) entry which is preliminary data.</text>
</comment>
<accession>A0ABQ9V297</accession>
<gene>
    <name evidence="2" type="ORF">P7K49_017354</name>
</gene>
<feature type="signal peptide" evidence="1">
    <location>
        <begin position="1"/>
        <end position="17"/>
    </location>
</feature>
<name>A0ABQ9V297_SAGOE</name>
<evidence type="ECO:0000313" key="2">
    <source>
        <dbReference type="EMBL" id="KAK2103498.1"/>
    </source>
</evidence>
<dbReference type="Gene3D" id="1.10.3580.10">
    <property type="entry name" value="ATP12 ATPase"/>
    <property type="match status" value="1"/>
</dbReference>
<proteinExistence type="predicted"/>
<evidence type="ECO:0000256" key="1">
    <source>
        <dbReference type="SAM" id="SignalP"/>
    </source>
</evidence>
<dbReference type="InterPro" id="IPR023335">
    <property type="entry name" value="ATP12_ortho_dom_sf"/>
</dbReference>
<dbReference type="EMBL" id="JASSZA010000008">
    <property type="protein sequence ID" value="KAK2103498.1"/>
    <property type="molecule type" value="Genomic_DNA"/>
</dbReference>
<dbReference type="PANTHER" id="PTHR21013:SF10">
    <property type="entry name" value="ATP SYNTHASE MITOCHONDRIAL F1 COMPLEX ASSEMBLY FACTOR 2"/>
    <property type="match status" value="1"/>
</dbReference>
<feature type="chain" id="PRO_5045632571" evidence="1">
    <location>
        <begin position="18"/>
        <end position="196"/>
    </location>
</feature>
<organism evidence="2 3">
    <name type="scientific">Saguinus oedipus</name>
    <name type="common">Cotton-top tamarin</name>
    <name type="synonym">Oedipomidas oedipus</name>
    <dbReference type="NCBI Taxonomy" id="9490"/>
    <lineage>
        <taxon>Eukaryota</taxon>
        <taxon>Metazoa</taxon>
        <taxon>Chordata</taxon>
        <taxon>Craniata</taxon>
        <taxon>Vertebrata</taxon>
        <taxon>Euteleostomi</taxon>
        <taxon>Mammalia</taxon>
        <taxon>Eutheria</taxon>
        <taxon>Euarchontoglires</taxon>
        <taxon>Primates</taxon>
        <taxon>Haplorrhini</taxon>
        <taxon>Platyrrhini</taxon>
        <taxon>Cebidae</taxon>
        <taxon>Callitrichinae</taxon>
        <taxon>Saguinus</taxon>
    </lineage>
</organism>
<protein>
    <submittedName>
        <fullName evidence="2">Uncharacterized protein</fullName>
    </submittedName>
</protein>
<dbReference type="SUPFAM" id="SSF160909">
    <property type="entry name" value="ATP12-like"/>
    <property type="match status" value="1"/>
</dbReference>
<reference evidence="2 3" key="1">
    <citation type="submission" date="2023-05" db="EMBL/GenBank/DDBJ databases">
        <title>B98-5 Cell Line De Novo Hybrid Assembly: An Optical Mapping Approach.</title>
        <authorList>
            <person name="Kananen K."/>
            <person name="Auerbach J.A."/>
            <person name="Kautto E."/>
            <person name="Blachly J.S."/>
        </authorList>
    </citation>
    <scope>NUCLEOTIDE SEQUENCE [LARGE SCALE GENOMIC DNA]</scope>
    <source>
        <strain evidence="2">B95-8</strain>
        <tissue evidence="2">Cell line</tissue>
    </source>
</reference>
<sequence length="196" mass="21622">MVLALGLIDLHLMVEQAVLLSRLEEEHQIQKWGNIEWAHDYELQELSEAWAAHTQQHGGSTATAPLAFGAPQPVGLAPLAFGARPQSHPEIPPRHSALVQLSRANVKDCVLNFLVFSVTCSSGIPQKGISQLSFFETQRNGLVFIYDMCGSNYANFELNLGKKVLNLLKLSFSTTDLGNPQQCSMENTQHLEQNSP</sequence>
<dbReference type="InterPro" id="IPR011419">
    <property type="entry name" value="ATP12_ATP_synth-F1-assembly"/>
</dbReference>
<keyword evidence="1" id="KW-0732">Signal</keyword>